<evidence type="ECO:0000256" key="6">
    <source>
        <dbReference type="HAMAP-Rule" id="MF_03027"/>
    </source>
</evidence>
<feature type="region of interest" description="Disordered" evidence="7">
    <location>
        <begin position="253"/>
        <end position="273"/>
    </location>
</feature>
<evidence type="ECO:0000259" key="8">
    <source>
        <dbReference type="SMART" id="SM01035"/>
    </source>
</evidence>
<dbReference type="PANTHER" id="PTHR17605">
    <property type="entry name" value="RIBOSOME BIOGENESIS PROTEIN BOP1 BLOCK OF PROLIFERATION 1 PROTEIN"/>
    <property type="match status" value="1"/>
</dbReference>
<feature type="compositionally biased region" description="Basic and acidic residues" evidence="7">
    <location>
        <begin position="690"/>
        <end position="710"/>
    </location>
</feature>
<dbReference type="GO" id="GO:0043021">
    <property type="term" value="F:ribonucleoprotein complex binding"/>
    <property type="evidence" value="ECO:0007669"/>
    <property type="project" value="UniProtKB-UniRule"/>
</dbReference>
<dbReference type="GO" id="GO:0000463">
    <property type="term" value="P:maturation of LSU-rRNA from tricistronic rRNA transcript (SSU-rRNA, 5.8S rRNA, LSU-rRNA)"/>
    <property type="evidence" value="ECO:0007669"/>
    <property type="project" value="UniProtKB-UniRule"/>
</dbReference>
<organism evidence="9 10">
    <name type="scientific">Plasmodium gonderi</name>
    <dbReference type="NCBI Taxonomy" id="77519"/>
    <lineage>
        <taxon>Eukaryota</taxon>
        <taxon>Sar</taxon>
        <taxon>Alveolata</taxon>
        <taxon>Apicomplexa</taxon>
        <taxon>Aconoidasida</taxon>
        <taxon>Haemosporida</taxon>
        <taxon>Plasmodiidae</taxon>
        <taxon>Plasmodium</taxon>
        <taxon>Plasmodium (Plasmodium)</taxon>
    </lineage>
</organism>
<dbReference type="GO" id="GO:0005654">
    <property type="term" value="C:nucleoplasm"/>
    <property type="evidence" value="ECO:0007669"/>
    <property type="project" value="UniProtKB-SubCell"/>
</dbReference>
<protein>
    <recommendedName>
        <fullName evidence="6">Ribosome biogenesis protein BOP1 homolog</fullName>
    </recommendedName>
</protein>
<feature type="compositionally biased region" description="Polar residues" evidence="7">
    <location>
        <begin position="8"/>
        <end position="45"/>
    </location>
</feature>
<feature type="compositionally biased region" description="Polar residues" evidence="7">
    <location>
        <begin position="264"/>
        <end position="273"/>
    </location>
</feature>
<sequence length="1046" mass="123452">MNQEKDNITSSTCTESHNDEGVNQQSETIRNPNSSTCRSPNSSCNIKIDNKHEGLCEDDRKGGDMEKNAEKEDTEIGNDVTKSEEFIEEEIEETLQGSRSTSGNEDNAKRRIEKWAKEKKKKETKKKEKEADFGEEEEEEKKKKKKKKKKRERKKIEKEKEEREKEKVTMKRKKKKKLQMKEHDNENVRAQISQGKKKKKQQRKLEKKKMRQQGSEMSELQAAVTRRSNKGDLKKDVEVLKFNGIKRRGEKMTRKETEYEDSTGSEINGSNITSVNTKRGSNIFANEEIEESDDEYNLNTLGNFDLKYYDDLDIIGYDIMGNKIHKKDENTIDDFIESQTDKNAWRKIKDKKNNRIIELTDQDLEIIRSIRENRVATRLKETNYVYENEKDEYKLGTKETPNLKYKQSKEEKKRIQKIMNYLINKEKYPEKYKNEEDKSKLLYDLWNNKIFDEFNNVNEINLPNILPGHKYSYNPPPELMYSEAEKKKIMKHNNNTFIPHNFEKIRNIEFYKKTYFELYQRCLDIYLCSRSLKNVLHIKKEDLLPKLPSTKSLRPYPEHPIVKYIMNDDLSSHNSDKNKYLSQIDISEDNHIVYTIQYNKLYIFDILTSYNIATIDLVHYYNAAIPKKKNLEHFFDNIRIKVNKAYDIVAVSCANIIFLFHYESFVPPIKSSSTDNIEEIYRKDSKRSKNSFEENYKKEDKKDNKSHESLSEEPDSDEGMEDLSDDEDFDGIQENEFSEDDESIDEDSDHENHKDELGKNEKDTEEMLSRKKGEFLSRNMVYYKTKGLIGAFHKNFKNSDEYVYAQGVEVKWKHIKSNDRKIKYCVAIQHEGKIKYFSWNKNGNYLSVTCLRKVGQYHYCYLHHLKSMKSIKLIKKYKQKRGDIVQSLFFPSSPYFMVAYQNSITIYNLKAKSKKGRIVKKLRGVQNITCVDVHINESYILVSDEKGNVFIFDLDLSCNPYKKFHLQSCSMKKVEFHKKYNLFYTLSSNGAVNLFYSKFFQDYVTNPVLLPIKQLSNGSKISDVTWSGKNPWLFAHTEGNFSVLYT</sequence>
<keyword evidence="1 6" id="KW-0690">Ribosome biogenesis</keyword>
<evidence type="ECO:0000313" key="10">
    <source>
        <dbReference type="Proteomes" id="UP000195521"/>
    </source>
</evidence>
<dbReference type="InterPro" id="IPR015943">
    <property type="entry name" value="WD40/YVTN_repeat-like_dom_sf"/>
</dbReference>
<feature type="compositionally biased region" description="Basic residues" evidence="7">
    <location>
        <begin position="195"/>
        <end position="211"/>
    </location>
</feature>
<keyword evidence="10" id="KW-1185">Reference proteome</keyword>
<comment type="subcellular location">
    <subcellularLocation>
        <location evidence="6">Nucleus</location>
        <location evidence="6">Nucleolus</location>
    </subcellularLocation>
    <subcellularLocation>
        <location evidence="6">Nucleus</location>
        <location evidence="6">Nucleoplasm</location>
    </subcellularLocation>
</comment>
<evidence type="ECO:0000256" key="1">
    <source>
        <dbReference type="ARBA" id="ARBA00022517"/>
    </source>
</evidence>
<evidence type="ECO:0000256" key="5">
    <source>
        <dbReference type="ARBA" id="ARBA00023242"/>
    </source>
</evidence>
<dbReference type="Gene3D" id="2.130.10.10">
    <property type="entry name" value="YVTN repeat-like/Quinoprotein amine dehydrogenase"/>
    <property type="match status" value="1"/>
</dbReference>
<dbReference type="RefSeq" id="XP_028545745.1">
    <property type="nucleotide sequence ID" value="XM_028689944.1"/>
</dbReference>
<dbReference type="OMA" id="LEVANPM"/>
<feature type="compositionally biased region" description="Acidic residues" evidence="7">
    <location>
        <begin position="711"/>
        <end position="749"/>
    </location>
</feature>
<proteinExistence type="inferred from homology"/>
<feature type="compositionally biased region" description="Basic and acidic residues" evidence="7">
    <location>
        <begin position="154"/>
        <end position="169"/>
    </location>
</feature>
<evidence type="ECO:0000256" key="3">
    <source>
        <dbReference type="ARBA" id="ARBA00022574"/>
    </source>
</evidence>
<dbReference type="HAMAP" id="MF_03027">
    <property type="entry name" value="BOP1"/>
    <property type="match status" value="1"/>
</dbReference>
<feature type="region of interest" description="Disordered" evidence="7">
    <location>
        <begin position="688"/>
        <end position="766"/>
    </location>
</feature>
<comment type="function">
    <text evidence="6">Required for maturation of ribosomal RNAs and formation of the large ribosomal subunit.</text>
</comment>
<dbReference type="OrthoDB" id="5571054at2759"/>
<dbReference type="Proteomes" id="UP000195521">
    <property type="component" value="Unassembled WGS sequence"/>
</dbReference>
<evidence type="ECO:0000256" key="4">
    <source>
        <dbReference type="ARBA" id="ARBA00022737"/>
    </source>
</evidence>
<dbReference type="GO" id="GO:0000466">
    <property type="term" value="P:maturation of 5.8S rRNA from tricistronic rRNA transcript (SSU-rRNA, 5.8S rRNA, LSU-rRNA)"/>
    <property type="evidence" value="ECO:0007669"/>
    <property type="project" value="UniProtKB-UniRule"/>
</dbReference>
<dbReference type="SUPFAM" id="SSF50978">
    <property type="entry name" value="WD40 repeat-like"/>
    <property type="match status" value="1"/>
</dbReference>
<dbReference type="AlphaFoldDB" id="A0A1Y1JKV9"/>
<name>A0A1Y1JKV9_PLAGO</name>
<dbReference type="InterPro" id="IPR036322">
    <property type="entry name" value="WD40_repeat_dom_sf"/>
</dbReference>
<feature type="compositionally biased region" description="Basic and acidic residues" evidence="7">
    <location>
        <begin position="106"/>
        <end position="116"/>
    </location>
</feature>
<feature type="compositionally biased region" description="Polar residues" evidence="7">
    <location>
        <begin position="95"/>
        <end position="105"/>
    </location>
</feature>
<feature type="compositionally biased region" description="Basic residues" evidence="7">
    <location>
        <begin position="142"/>
        <end position="153"/>
    </location>
</feature>
<dbReference type="Pfam" id="PF08145">
    <property type="entry name" value="BOP1NT"/>
    <property type="match status" value="1"/>
</dbReference>
<dbReference type="EMBL" id="BDQF01000014">
    <property type="protein sequence ID" value="GAW83156.1"/>
    <property type="molecule type" value="Genomic_DNA"/>
</dbReference>
<reference evidence="10" key="1">
    <citation type="submission" date="2017-04" db="EMBL/GenBank/DDBJ databases">
        <title>Plasmodium gonderi genome.</title>
        <authorList>
            <person name="Arisue N."/>
            <person name="Honma H."/>
            <person name="Kawai S."/>
            <person name="Tougan T."/>
            <person name="Tanabe K."/>
            <person name="Horii T."/>
        </authorList>
    </citation>
    <scope>NUCLEOTIDE SEQUENCE [LARGE SCALE GENOMIC DNA]</scope>
    <source>
        <strain evidence="10">ATCC 30045</strain>
    </source>
</reference>
<feature type="compositionally biased region" description="Basic and acidic residues" evidence="7">
    <location>
        <begin position="750"/>
        <end position="766"/>
    </location>
</feature>
<feature type="compositionally biased region" description="Basic and acidic residues" evidence="7">
    <location>
        <begin position="48"/>
        <end position="71"/>
    </location>
</feature>
<keyword evidence="4" id="KW-0677">Repeat</keyword>
<dbReference type="PANTHER" id="PTHR17605:SF0">
    <property type="entry name" value="RIBOSOME BIOGENESIS PROTEIN BOP1"/>
    <property type="match status" value="1"/>
</dbReference>
<dbReference type="InterPro" id="IPR028598">
    <property type="entry name" value="BOP1/Erb1"/>
</dbReference>
<dbReference type="SMART" id="SM01035">
    <property type="entry name" value="BOP1NT"/>
    <property type="match status" value="1"/>
</dbReference>
<accession>A0A1Y1JKV9</accession>
<feature type="domain" description="BOP1 N-terminal" evidence="8">
    <location>
        <begin position="309"/>
        <end position="557"/>
    </location>
</feature>
<dbReference type="GO" id="GO:0030687">
    <property type="term" value="C:preribosome, large subunit precursor"/>
    <property type="evidence" value="ECO:0007669"/>
    <property type="project" value="UniProtKB-UniRule"/>
</dbReference>
<dbReference type="GeneID" id="39749899"/>
<gene>
    <name evidence="9" type="ORF">PGO_134280</name>
</gene>
<evidence type="ECO:0000313" key="9">
    <source>
        <dbReference type="EMBL" id="GAW83156.1"/>
    </source>
</evidence>
<dbReference type="SMART" id="SM00320">
    <property type="entry name" value="WD40"/>
    <property type="match status" value="3"/>
</dbReference>
<feature type="region of interest" description="Disordered" evidence="7">
    <location>
        <begin position="1"/>
        <end position="220"/>
    </location>
</feature>
<keyword evidence="5 6" id="KW-0539">Nucleus</keyword>
<keyword evidence="2 6" id="KW-0698">rRNA processing</keyword>
<comment type="similarity">
    <text evidence="6">Belongs to the WD repeat BOP1/ERB1 family.</text>
</comment>
<comment type="caution">
    <text evidence="9">The sequence shown here is derived from an EMBL/GenBank/DDBJ whole genome shotgun (WGS) entry which is preliminary data.</text>
</comment>
<dbReference type="InterPro" id="IPR001680">
    <property type="entry name" value="WD40_rpt"/>
</dbReference>
<evidence type="ECO:0000256" key="2">
    <source>
        <dbReference type="ARBA" id="ARBA00022552"/>
    </source>
</evidence>
<evidence type="ECO:0000256" key="7">
    <source>
        <dbReference type="SAM" id="MobiDB-lite"/>
    </source>
</evidence>
<dbReference type="GO" id="GO:0070545">
    <property type="term" value="C:PeBoW complex"/>
    <property type="evidence" value="ECO:0007669"/>
    <property type="project" value="TreeGrafter"/>
</dbReference>
<dbReference type="InterPro" id="IPR012953">
    <property type="entry name" value="BOP1_N_dom"/>
</dbReference>
<keyword evidence="3" id="KW-0853">WD repeat</keyword>